<keyword evidence="7 10" id="KW-0067">ATP-binding</keyword>
<name>A0A2K9LMQ1_9GAMM</name>
<comment type="caution">
    <text evidence="10">Lacks conserved residue(s) required for the propagation of feature annotation.</text>
</comment>
<dbReference type="GO" id="GO:0006400">
    <property type="term" value="P:tRNA modification"/>
    <property type="evidence" value="ECO:0007669"/>
    <property type="project" value="TreeGrafter"/>
</dbReference>
<evidence type="ECO:0000256" key="1">
    <source>
        <dbReference type="ARBA" id="ARBA00001946"/>
    </source>
</evidence>
<feature type="binding site" evidence="10">
    <location>
        <begin position="16"/>
        <end position="21"/>
    </location>
    <ligand>
        <name>substrate</name>
    </ligand>
</feature>
<dbReference type="EMBL" id="CP022684">
    <property type="protein sequence ID" value="AUM13636.1"/>
    <property type="molecule type" value="Genomic_DNA"/>
</dbReference>
<evidence type="ECO:0000256" key="8">
    <source>
        <dbReference type="ARBA" id="ARBA00022842"/>
    </source>
</evidence>
<organism evidence="14 15">
    <name type="scientific">Ketobacter alkanivorans</name>
    <dbReference type="NCBI Taxonomy" id="1917421"/>
    <lineage>
        <taxon>Bacteria</taxon>
        <taxon>Pseudomonadati</taxon>
        <taxon>Pseudomonadota</taxon>
        <taxon>Gammaproteobacteria</taxon>
        <taxon>Pseudomonadales</taxon>
        <taxon>Ketobacteraceae</taxon>
        <taxon>Ketobacter</taxon>
    </lineage>
</organism>
<dbReference type="AlphaFoldDB" id="A0A2K9LMQ1"/>
<keyword evidence="6 10" id="KW-0547">Nucleotide-binding</keyword>
<proteinExistence type="inferred from homology"/>
<keyword evidence="15" id="KW-1185">Reference proteome</keyword>
<feature type="site" description="Interaction with substrate tRNA" evidence="10">
    <location>
        <position position="127"/>
    </location>
</feature>
<evidence type="ECO:0000256" key="7">
    <source>
        <dbReference type="ARBA" id="ARBA00022840"/>
    </source>
</evidence>
<dbReference type="PANTHER" id="PTHR11088">
    <property type="entry name" value="TRNA DIMETHYLALLYLTRANSFERASE"/>
    <property type="match status" value="1"/>
</dbReference>
<evidence type="ECO:0000313" key="15">
    <source>
        <dbReference type="Proteomes" id="UP000235116"/>
    </source>
</evidence>
<dbReference type="Proteomes" id="UP000235116">
    <property type="component" value="Chromosome"/>
</dbReference>
<dbReference type="KEGG" id="kak:Kalk_14925"/>
<comment type="cofactor">
    <cofactor evidence="1 10">
        <name>Mg(2+)</name>
        <dbReference type="ChEBI" id="CHEBI:18420"/>
    </cofactor>
</comment>
<dbReference type="InterPro" id="IPR027417">
    <property type="entry name" value="P-loop_NTPase"/>
</dbReference>
<accession>A0A2K9LMQ1</accession>
<dbReference type="FunFam" id="1.10.20.140:FF:000001">
    <property type="entry name" value="tRNA dimethylallyltransferase"/>
    <property type="match status" value="1"/>
</dbReference>
<dbReference type="SUPFAM" id="SSF52540">
    <property type="entry name" value="P-loop containing nucleoside triphosphate hydrolases"/>
    <property type="match status" value="1"/>
</dbReference>
<feature type="region of interest" description="Interaction with substrate tRNA" evidence="10">
    <location>
        <begin position="288"/>
        <end position="295"/>
    </location>
</feature>
<evidence type="ECO:0000256" key="5">
    <source>
        <dbReference type="ARBA" id="ARBA00022694"/>
    </source>
</evidence>
<keyword evidence="4 10" id="KW-0808">Transferase</keyword>
<comment type="function">
    <text evidence="2 10 12">Catalyzes the transfer of a dimethylallyl group onto the adenine at position 37 in tRNAs that read codons beginning with uridine, leading to the formation of N6-(dimethylallyl)adenosine (i(6)A).</text>
</comment>
<dbReference type="InterPro" id="IPR039657">
    <property type="entry name" value="Dimethylallyltransferase"/>
</dbReference>
<evidence type="ECO:0000256" key="10">
    <source>
        <dbReference type="HAMAP-Rule" id="MF_00185"/>
    </source>
</evidence>
<dbReference type="PANTHER" id="PTHR11088:SF60">
    <property type="entry name" value="TRNA DIMETHYLALLYLTRANSFERASE"/>
    <property type="match status" value="1"/>
</dbReference>
<dbReference type="Pfam" id="PF01715">
    <property type="entry name" value="IPPT"/>
    <property type="match status" value="1"/>
</dbReference>
<evidence type="ECO:0000256" key="6">
    <source>
        <dbReference type="ARBA" id="ARBA00022741"/>
    </source>
</evidence>
<keyword evidence="8 10" id="KW-0460">Magnesium</keyword>
<evidence type="ECO:0000256" key="3">
    <source>
        <dbReference type="ARBA" id="ARBA00005842"/>
    </source>
</evidence>
<dbReference type="GO" id="GO:0005524">
    <property type="term" value="F:ATP binding"/>
    <property type="evidence" value="ECO:0007669"/>
    <property type="project" value="UniProtKB-UniRule"/>
</dbReference>
<dbReference type="Gene3D" id="3.40.50.300">
    <property type="entry name" value="P-loop containing nucleotide triphosphate hydrolases"/>
    <property type="match status" value="1"/>
</dbReference>
<comment type="similarity">
    <text evidence="3 10 13">Belongs to the IPP transferase family.</text>
</comment>
<dbReference type="OrthoDB" id="9776390at2"/>
<dbReference type="InterPro" id="IPR018022">
    <property type="entry name" value="IPT"/>
</dbReference>
<feature type="binding site" evidence="10">
    <location>
        <begin position="14"/>
        <end position="21"/>
    </location>
    <ligand>
        <name>ATP</name>
        <dbReference type="ChEBI" id="CHEBI:30616"/>
    </ligand>
</feature>
<dbReference type="EC" id="2.5.1.75" evidence="10"/>
<feature type="site" description="Interaction with substrate tRNA" evidence="10">
    <location>
        <position position="105"/>
    </location>
</feature>
<dbReference type="Gene3D" id="1.10.20.140">
    <property type="match status" value="1"/>
</dbReference>
<dbReference type="GO" id="GO:0052381">
    <property type="term" value="F:tRNA dimethylallyltransferase activity"/>
    <property type="evidence" value="ECO:0007669"/>
    <property type="project" value="UniProtKB-UniRule"/>
</dbReference>
<reference evidence="15" key="1">
    <citation type="submission" date="2017-08" db="EMBL/GenBank/DDBJ databases">
        <title>Direct submision.</title>
        <authorList>
            <person name="Kim S.-J."/>
            <person name="Rhee S.-K."/>
        </authorList>
    </citation>
    <scope>NUCLEOTIDE SEQUENCE [LARGE SCALE GENOMIC DNA]</scope>
    <source>
        <strain evidence="15">GI5</strain>
    </source>
</reference>
<evidence type="ECO:0000256" key="11">
    <source>
        <dbReference type="RuleBase" id="RU003783"/>
    </source>
</evidence>
<dbReference type="NCBIfam" id="TIGR00174">
    <property type="entry name" value="miaA"/>
    <property type="match status" value="1"/>
</dbReference>
<evidence type="ECO:0000256" key="12">
    <source>
        <dbReference type="RuleBase" id="RU003784"/>
    </source>
</evidence>
<dbReference type="RefSeq" id="WP_101895011.1">
    <property type="nucleotide sequence ID" value="NZ_CP022684.1"/>
</dbReference>
<sequence>MKTVSKPWCIFLMGPTASGKTALAVDLVQRFPMDIISVDSALIYKGMNIGTAKPDAETLVKAPHRLIDFLDPSESYSAADFRTDALREMADITARGRIPLLVGGTMLYFKVLREGIASLPSADDAIRRQLLQEAAEQGWPSLHTELAKVDPDSAARLNPNDAQRIQRALEVFRSTGIPLSEWHRRQKQGGDGTWGGNAEDFPYQSVNLAVCPQDRAVLHRRIADRFHQMLIEGFYDEVKALYHRGDLHSDMPSMRAVGYRQVWDCLDGKLSYAEMEERGIIATRQLAKRQITWLRSWKDLHWLDSPDPKLLEKVLKILPADDMLS</sequence>
<evidence type="ECO:0000256" key="9">
    <source>
        <dbReference type="ARBA" id="ARBA00049563"/>
    </source>
</evidence>
<protein>
    <recommendedName>
        <fullName evidence="10">tRNA dimethylallyltransferase</fullName>
        <ecNumber evidence="10">2.5.1.75</ecNumber>
    </recommendedName>
    <alternativeName>
        <fullName evidence="10">Dimethylallyl diphosphate:tRNA dimethylallyltransferase</fullName>
        <shortName evidence="10">DMAPP:tRNA dimethylallyltransferase</shortName>
        <shortName evidence="10">DMATase</shortName>
    </alternativeName>
    <alternativeName>
        <fullName evidence="10">Isopentenyl-diphosphate:tRNA isopentenyltransferase</fullName>
        <shortName evidence="10">IPP transferase</shortName>
        <shortName evidence="10">IPPT</shortName>
        <shortName evidence="10">IPTase</shortName>
    </alternativeName>
</protein>
<evidence type="ECO:0000313" key="14">
    <source>
        <dbReference type="EMBL" id="AUM13636.1"/>
    </source>
</evidence>
<keyword evidence="5 10" id="KW-0819">tRNA processing</keyword>
<feature type="region of interest" description="Interaction with substrate tRNA" evidence="10">
    <location>
        <begin position="163"/>
        <end position="167"/>
    </location>
</feature>
<gene>
    <name evidence="10" type="primary">miaA</name>
    <name evidence="14" type="ORF">Kalk_14925</name>
</gene>
<dbReference type="HAMAP" id="MF_00185">
    <property type="entry name" value="IPP_trans"/>
    <property type="match status" value="1"/>
</dbReference>
<comment type="subunit">
    <text evidence="10">Monomer.</text>
</comment>
<evidence type="ECO:0000256" key="13">
    <source>
        <dbReference type="RuleBase" id="RU003785"/>
    </source>
</evidence>
<evidence type="ECO:0000256" key="2">
    <source>
        <dbReference type="ARBA" id="ARBA00003213"/>
    </source>
</evidence>
<comment type="catalytic activity">
    <reaction evidence="9 10 11">
        <text>adenosine(37) in tRNA + dimethylallyl diphosphate = N(6)-dimethylallyladenosine(37) in tRNA + diphosphate</text>
        <dbReference type="Rhea" id="RHEA:26482"/>
        <dbReference type="Rhea" id="RHEA-COMP:10162"/>
        <dbReference type="Rhea" id="RHEA-COMP:10375"/>
        <dbReference type="ChEBI" id="CHEBI:33019"/>
        <dbReference type="ChEBI" id="CHEBI:57623"/>
        <dbReference type="ChEBI" id="CHEBI:74411"/>
        <dbReference type="ChEBI" id="CHEBI:74415"/>
        <dbReference type="EC" id="2.5.1.75"/>
    </reaction>
</comment>
<evidence type="ECO:0000256" key="4">
    <source>
        <dbReference type="ARBA" id="ARBA00022679"/>
    </source>
</evidence>
<feature type="region of interest" description="Interaction with substrate tRNA" evidence="10">
    <location>
        <begin position="39"/>
        <end position="42"/>
    </location>
</feature>